<dbReference type="SUPFAM" id="SSF103473">
    <property type="entry name" value="MFS general substrate transporter"/>
    <property type="match status" value="1"/>
</dbReference>
<feature type="transmembrane region" description="Helical" evidence="1">
    <location>
        <begin position="91"/>
        <end position="116"/>
    </location>
</feature>
<proteinExistence type="predicted"/>
<dbReference type="OrthoDB" id="341449at2157"/>
<name>A0A7M1URZ1_9CREN</name>
<feature type="transmembrane region" description="Helical" evidence="1">
    <location>
        <begin position="70"/>
        <end position="85"/>
    </location>
</feature>
<protein>
    <recommendedName>
        <fullName evidence="4">MFS transporter</fullName>
    </recommendedName>
</protein>
<dbReference type="Gene3D" id="1.20.1250.20">
    <property type="entry name" value="MFS general substrate transporter like domains"/>
    <property type="match status" value="1"/>
</dbReference>
<dbReference type="Proteomes" id="UP000593766">
    <property type="component" value="Chromosome"/>
</dbReference>
<keyword evidence="3" id="KW-1185">Reference proteome</keyword>
<feature type="transmembrane region" description="Helical" evidence="1">
    <location>
        <begin position="7"/>
        <end position="27"/>
    </location>
</feature>
<evidence type="ECO:0000256" key="1">
    <source>
        <dbReference type="SAM" id="Phobius"/>
    </source>
</evidence>
<keyword evidence="1" id="KW-0812">Transmembrane</keyword>
<keyword evidence="1" id="KW-0472">Membrane</keyword>
<sequence length="144" mass="16025">MGNRISLKYLMGLGLLNTAYSMYVVISRPLYGNDVYGEWFVFYLVSAEYTPALFSFIVGGLSDVYGRRRVLWLSLLGSLLLWHLFTVENWVLKILAVAGYAFSHNLAVTIALSSVLEDRVNVGRNYSWAALAGSTGWALTTTVV</sequence>
<keyword evidence="1" id="KW-1133">Transmembrane helix</keyword>
<dbReference type="RefSeq" id="WP_193436757.1">
    <property type="nucleotide sequence ID" value="NZ_CP063144.1"/>
</dbReference>
<feature type="transmembrane region" description="Helical" evidence="1">
    <location>
        <begin position="39"/>
        <end position="58"/>
    </location>
</feature>
<dbReference type="GeneID" id="59454431"/>
<dbReference type="EMBL" id="CP063144">
    <property type="protein sequence ID" value="QOR94961.1"/>
    <property type="molecule type" value="Genomic_DNA"/>
</dbReference>
<evidence type="ECO:0000313" key="2">
    <source>
        <dbReference type="EMBL" id="QOR94961.1"/>
    </source>
</evidence>
<organism evidence="2 3">
    <name type="scientific">Thermosphaera chiliense</name>
    <dbReference type="NCBI Taxonomy" id="3402707"/>
    <lineage>
        <taxon>Archaea</taxon>
        <taxon>Thermoproteota</taxon>
        <taxon>Thermoprotei</taxon>
        <taxon>Desulfurococcales</taxon>
        <taxon>Desulfurococcaceae</taxon>
        <taxon>Thermosphaera</taxon>
    </lineage>
</organism>
<accession>A0A7M1URZ1</accession>
<dbReference type="AlphaFoldDB" id="A0A7M1URZ1"/>
<dbReference type="KEGG" id="tcs:IMZ38_03395"/>
<gene>
    <name evidence="2" type="ORF">IMZ38_03395</name>
</gene>
<evidence type="ECO:0000313" key="3">
    <source>
        <dbReference type="Proteomes" id="UP000593766"/>
    </source>
</evidence>
<reference evidence="2 3" key="1">
    <citation type="submission" date="2020-10" db="EMBL/GenBank/DDBJ databases">
        <title>Complete genome sequence of Thermosphaera aggregans strain 3507.</title>
        <authorList>
            <person name="Zayulina K.S."/>
            <person name="Elcheninov A.G."/>
            <person name="Toshchakov S.V."/>
            <person name="Kublanov I.V."/>
            <person name="Kochetkova T.V."/>
        </authorList>
    </citation>
    <scope>NUCLEOTIDE SEQUENCE [LARGE SCALE GENOMIC DNA]</scope>
    <source>
        <strain evidence="2 3">3507</strain>
    </source>
</reference>
<dbReference type="InterPro" id="IPR036259">
    <property type="entry name" value="MFS_trans_sf"/>
</dbReference>
<evidence type="ECO:0008006" key="4">
    <source>
        <dbReference type="Google" id="ProtNLM"/>
    </source>
</evidence>